<feature type="region of interest" description="Disordered" evidence="1">
    <location>
        <begin position="1"/>
        <end position="28"/>
    </location>
</feature>
<dbReference type="EMBL" id="LAZR01055414">
    <property type="protein sequence ID" value="KKK76417.1"/>
    <property type="molecule type" value="Genomic_DNA"/>
</dbReference>
<evidence type="ECO:0000313" key="2">
    <source>
        <dbReference type="EMBL" id="KKK76417.1"/>
    </source>
</evidence>
<dbReference type="AlphaFoldDB" id="A0A0F8Y4U3"/>
<accession>A0A0F8Y4U3</accession>
<feature type="non-terminal residue" evidence="2">
    <location>
        <position position="1"/>
    </location>
</feature>
<evidence type="ECO:0000256" key="1">
    <source>
        <dbReference type="SAM" id="MobiDB-lite"/>
    </source>
</evidence>
<protein>
    <submittedName>
        <fullName evidence="2">Uncharacterized protein</fullName>
    </submittedName>
</protein>
<gene>
    <name evidence="2" type="ORF">LCGC14_2863860</name>
</gene>
<comment type="caution">
    <text evidence="2">The sequence shown here is derived from an EMBL/GenBank/DDBJ whole genome shotgun (WGS) entry which is preliminary data.</text>
</comment>
<proteinExistence type="predicted"/>
<organism evidence="2">
    <name type="scientific">marine sediment metagenome</name>
    <dbReference type="NCBI Taxonomy" id="412755"/>
    <lineage>
        <taxon>unclassified sequences</taxon>
        <taxon>metagenomes</taxon>
        <taxon>ecological metagenomes</taxon>
    </lineage>
</organism>
<reference evidence="2" key="1">
    <citation type="journal article" date="2015" name="Nature">
        <title>Complex archaea that bridge the gap between prokaryotes and eukaryotes.</title>
        <authorList>
            <person name="Spang A."/>
            <person name="Saw J.H."/>
            <person name="Jorgensen S.L."/>
            <person name="Zaremba-Niedzwiedzka K."/>
            <person name="Martijn J."/>
            <person name="Lind A.E."/>
            <person name="van Eijk R."/>
            <person name="Schleper C."/>
            <person name="Guy L."/>
            <person name="Ettema T.J."/>
        </authorList>
    </citation>
    <scope>NUCLEOTIDE SEQUENCE</scope>
</reference>
<name>A0A0F8Y4U3_9ZZZZ</name>
<sequence>VEEAGLLAMQRASTPGEPGAGRPVTAND</sequence>